<feature type="domain" description="AMP-dependent synthetase/ligase" evidence="2">
    <location>
        <begin position="37"/>
        <end position="379"/>
    </location>
</feature>
<dbReference type="PANTHER" id="PTHR43767:SF1">
    <property type="entry name" value="NONRIBOSOMAL PEPTIDE SYNTHASE PES1 (EUROFUNG)-RELATED"/>
    <property type="match status" value="1"/>
</dbReference>
<dbReference type="Proteomes" id="UP000254817">
    <property type="component" value="Unassembled WGS sequence"/>
</dbReference>
<dbReference type="SUPFAM" id="SSF56801">
    <property type="entry name" value="Acetyl-CoA synthetase-like"/>
    <property type="match status" value="1"/>
</dbReference>
<protein>
    <submittedName>
        <fullName evidence="3">Enterobactin synthetase component E [includes: 2,3-dihydroxybenzoate-AMP ligase S-dihydroxybenzoyltransferase]</fullName>
        <ecNumber evidence="3">2.3.1.-</ecNumber>
        <ecNumber evidence="3">6.3.2.-</ecNumber>
    </submittedName>
</protein>
<name>A0A376MT61_ECOLX</name>
<dbReference type="InterPro" id="IPR042099">
    <property type="entry name" value="ANL_N_sf"/>
</dbReference>
<keyword evidence="1 3" id="KW-0436">Ligase</keyword>
<dbReference type="PROSITE" id="PS00455">
    <property type="entry name" value="AMP_BINDING"/>
    <property type="match status" value="1"/>
</dbReference>
<keyword evidence="3" id="KW-0012">Acyltransferase</keyword>
<evidence type="ECO:0000259" key="2">
    <source>
        <dbReference type="Pfam" id="PF00501"/>
    </source>
</evidence>
<evidence type="ECO:0000313" key="3">
    <source>
        <dbReference type="EMBL" id="STG53606.1"/>
    </source>
</evidence>
<dbReference type="EC" id="6.3.2.-" evidence="3"/>
<dbReference type="Gene3D" id="3.40.50.12780">
    <property type="entry name" value="N-terminal domain of ligase-like"/>
    <property type="match status" value="1"/>
</dbReference>
<dbReference type="GO" id="GO:0016877">
    <property type="term" value="F:ligase activity, forming carbon-sulfur bonds"/>
    <property type="evidence" value="ECO:0007669"/>
    <property type="project" value="UniProtKB-ARBA"/>
</dbReference>
<dbReference type="EC" id="2.3.1.-" evidence="3"/>
<dbReference type="PANTHER" id="PTHR43767">
    <property type="entry name" value="LONG-CHAIN-FATTY-ACID--COA LIGASE"/>
    <property type="match status" value="1"/>
</dbReference>
<dbReference type="InterPro" id="IPR050237">
    <property type="entry name" value="ATP-dep_AMP-bd_enzyme"/>
</dbReference>
<evidence type="ECO:0000256" key="1">
    <source>
        <dbReference type="ARBA" id="ARBA00022598"/>
    </source>
</evidence>
<dbReference type="InterPro" id="IPR020845">
    <property type="entry name" value="AMP-binding_CS"/>
</dbReference>
<accession>A0A376MT61</accession>
<dbReference type="GO" id="GO:0016746">
    <property type="term" value="F:acyltransferase activity"/>
    <property type="evidence" value="ECO:0007669"/>
    <property type="project" value="UniProtKB-KW"/>
</dbReference>
<proteinExistence type="predicted"/>
<dbReference type="EMBL" id="UGAW01000001">
    <property type="protein sequence ID" value="STG53606.1"/>
    <property type="molecule type" value="Genomic_DNA"/>
</dbReference>
<gene>
    <name evidence="3" type="primary">entE_1</name>
    <name evidence="3" type="ORF">NCTC11112_04153</name>
</gene>
<keyword evidence="3" id="KW-0808">Transferase</keyword>
<organism evidence="3 4">
    <name type="scientific">Escherichia coli</name>
    <dbReference type="NCBI Taxonomy" id="562"/>
    <lineage>
        <taxon>Bacteria</taxon>
        <taxon>Pseudomonadati</taxon>
        <taxon>Pseudomonadota</taxon>
        <taxon>Gammaproteobacteria</taxon>
        <taxon>Enterobacterales</taxon>
        <taxon>Enterobacteriaceae</taxon>
        <taxon>Escherichia</taxon>
    </lineage>
</organism>
<dbReference type="Pfam" id="PF00501">
    <property type="entry name" value="AMP-binding"/>
    <property type="match status" value="1"/>
</dbReference>
<evidence type="ECO:0000313" key="4">
    <source>
        <dbReference type="Proteomes" id="UP000254817"/>
    </source>
</evidence>
<sequence>MSIPFTRWPEEFSRRYREKGYWQDLPLTDILTRHAASDSIAVIDGERQLSYRELNQAADNLACSLRRQGIKPGETALVQLGNVAELYITFFALLKLGVAPVLALFSHQRSELNAYASQIEPALLIADRQHALFSGDDFLNTFVAEHSSIRVVQLHNDSGEHNLQDAINHPAEDFTATPSPADEVAYFQLSGGTTGTPKLIPRTHNDYYYSVRRSVEICQFTQQTRYLCAIPAAHNYAMSSPGSLGVFLAGGTVVLAADPSATLCFPLIEKHQVNVTALVPPAVSLWLQALTEGESRAQLASLKLLQVGGARLSATLAARIPAEIGCQLQQVFGMAEGLVNYTRLDDSAEKIIHTQGYPMCPDDEVWVADAEGNPLPQGKSDA</sequence>
<dbReference type="AlphaFoldDB" id="A0A376MT61"/>
<reference evidence="3 4" key="1">
    <citation type="submission" date="2018-06" db="EMBL/GenBank/DDBJ databases">
        <authorList>
            <consortium name="Pathogen Informatics"/>
            <person name="Doyle S."/>
        </authorList>
    </citation>
    <scope>NUCLEOTIDE SEQUENCE [LARGE SCALE GENOMIC DNA]</scope>
    <source>
        <strain evidence="3 4">NCTC11112</strain>
    </source>
</reference>
<dbReference type="InterPro" id="IPR000873">
    <property type="entry name" value="AMP-dep_synth/lig_dom"/>
</dbReference>